<feature type="chain" id="PRO_5038618917" description="Lipoprotein" evidence="1">
    <location>
        <begin position="22"/>
        <end position="233"/>
    </location>
</feature>
<dbReference type="STRING" id="1742358.GCA_001439605_02636"/>
<feature type="signal peptide" evidence="1">
    <location>
        <begin position="1"/>
        <end position="21"/>
    </location>
</feature>
<dbReference type="EMBL" id="SJTH01000035">
    <property type="protein sequence ID" value="TCJ02317.1"/>
    <property type="molecule type" value="Genomic_DNA"/>
</dbReference>
<sequence length="233" mass="26889">MKKWCLFIVSLLLLTGCRSMPFEQHSVIDWVDFIKLDGQTYDGVYSGVLADQNLVNKMIGTVQFKVADNVTNPNYKIKNGDAAFHEKGTQIFNIKGHPNLIAVKSKSSINGYQVYYSRDKIDYKWHFKDMPTEKVKKIEVYQAYTSEGNKLISEITQVEEVKSLLHLLVSSEVNSAFEPNTEKGDPTYYEMIFYTEDPIAFKFGIQFDGATYFWHPWDTAILSNDIQRFTDQE</sequence>
<organism evidence="2 3">
    <name type="scientific">Cytobacillus praedii</name>
    <dbReference type="NCBI Taxonomy" id="1742358"/>
    <lineage>
        <taxon>Bacteria</taxon>
        <taxon>Bacillati</taxon>
        <taxon>Bacillota</taxon>
        <taxon>Bacilli</taxon>
        <taxon>Bacillales</taxon>
        <taxon>Bacillaceae</taxon>
        <taxon>Cytobacillus</taxon>
    </lineage>
</organism>
<reference evidence="2 3" key="1">
    <citation type="submission" date="2019-03" db="EMBL/GenBank/DDBJ databases">
        <authorList>
            <person name="Jensen L."/>
            <person name="Storgaard J."/>
            <person name="Sulaj E."/>
            <person name="Schramm A."/>
            <person name="Marshall I.P.G."/>
        </authorList>
    </citation>
    <scope>NUCLEOTIDE SEQUENCE [LARGE SCALE GENOMIC DNA]</scope>
    <source>
        <strain evidence="2 3">2017H2G3</strain>
    </source>
</reference>
<evidence type="ECO:0008006" key="4">
    <source>
        <dbReference type="Google" id="ProtNLM"/>
    </source>
</evidence>
<dbReference type="AlphaFoldDB" id="A0A4R1AXI3"/>
<evidence type="ECO:0000313" key="3">
    <source>
        <dbReference type="Proteomes" id="UP000293846"/>
    </source>
</evidence>
<proteinExistence type="predicted"/>
<dbReference type="PROSITE" id="PS51257">
    <property type="entry name" value="PROKAR_LIPOPROTEIN"/>
    <property type="match status" value="1"/>
</dbReference>
<protein>
    <recommendedName>
        <fullName evidence="4">Lipoprotein</fullName>
    </recommendedName>
</protein>
<evidence type="ECO:0000256" key="1">
    <source>
        <dbReference type="SAM" id="SignalP"/>
    </source>
</evidence>
<dbReference type="OrthoDB" id="2567404at2"/>
<dbReference type="RefSeq" id="WP_131237925.1">
    <property type="nucleotide sequence ID" value="NZ_SJTH01000035.1"/>
</dbReference>
<keyword evidence="3" id="KW-1185">Reference proteome</keyword>
<name>A0A4R1AXI3_9BACI</name>
<dbReference type="Proteomes" id="UP000293846">
    <property type="component" value="Unassembled WGS sequence"/>
</dbReference>
<comment type="caution">
    <text evidence="2">The sequence shown here is derived from an EMBL/GenBank/DDBJ whole genome shotgun (WGS) entry which is preliminary data.</text>
</comment>
<accession>A0A4R1AXI3</accession>
<keyword evidence="1" id="KW-0732">Signal</keyword>
<evidence type="ECO:0000313" key="2">
    <source>
        <dbReference type="EMBL" id="TCJ02317.1"/>
    </source>
</evidence>
<gene>
    <name evidence="2" type="ORF">E0Y62_19965</name>
</gene>